<proteinExistence type="predicted"/>
<reference evidence="1 2" key="1">
    <citation type="submission" date="2019-04" db="EMBL/GenBank/DDBJ databases">
        <title>Nine Novel Phages from a Plateau Lake in Southwest China Provide Insights into Aeromonas Phage Diversity.</title>
        <authorList>
            <person name="Xiao W."/>
        </authorList>
    </citation>
    <scope>NUCLEOTIDE SEQUENCE [LARGE SCALE GENOMIC DNA]</scope>
</reference>
<protein>
    <submittedName>
        <fullName evidence="1">Uncharacterized protein</fullName>
    </submittedName>
</protein>
<dbReference type="EMBL" id="MK804891">
    <property type="protein sequence ID" value="QDB73857.1"/>
    <property type="molecule type" value="Genomic_DNA"/>
</dbReference>
<evidence type="ECO:0000313" key="2">
    <source>
        <dbReference type="Proteomes" id="UP000318122"/>
    </source>
</evidence>
<keyword evidence="2" id="KW-1185">Reference proteome</keyword>
<accession>A0A4Y5TZ37</accession>
<evidence type="ECO:0000313" key="1">
    <source>
        <dbReference type="EMBL" id="QDB73857.1"/>
    </source>
</evidence>
<sequence>MGSKQAFMGNDFDPIGSVVIVGFTGQPESDLGGPLTKVSPGIWGGDGLMFNGRGVQVMATGEMVRPPQVMAINRGSMEHGQATAIARGMIAKMVDPTGRYKEIEIATGLDSVAVRVITYRMRAAGLIPTPRKKGCTKTDIARQMLIDGIGEPIQYDDMARRTGMLVSSLRSLVATMRKKGLLPAYEPESYEYVGTSETLGVVRFRSLSHAHEEGFPSSMVSKAVNGAISSYAGYTWEKVAK</sequence>
<gene>
    <name evidence="1" type="ORF">2D05_026</name>
</gene>
<name>A0A4Y5TZ37_9CAUD</name>
<organism evidence="1 2">
    <name type="scientific">Aeromonas phage 2_D05</name>
    <dbReference type="NCBI Taxonomy" id="2588098"/>
    <lineage>
        <taxon>Viruses</taxon>
        <taxon>Duplodnaviria</taxon>
        <taxon>Heunggongvirae</taxon>
        <taxon>Uroviricota</taxon>
        <taxon>Caudoviricetes</taxon>
        <taxon>Kunmingvirus</taxon>
        <taxon>Kunmingvirus kv2D05</taxon>
    </lineage>
</organism>
<dbReference type="Proteomes" id="UP000318122">
    <property type="component" value="Segment"/>
</dbReference>